<dbReference type="GO" id="GO:0006357">
    <property type="term" value="P:regulation of transcription by RNA polymerase II"/>
    <property type="evidence" value="ECO:0007669"/>
    <property type="project" value="TreeGrafter"/>
</dbReference>
<evidence type="ECO:0008006" key="9">
    <source>
        <dbReference type="Google" id="ProtNLM"/>
    </source>
</evidence>
<reference evidence="7 8" key="1">
    <citation type="submission" date="2024-04" db="EMBL/GenBank/DDBJ databases">
        <authorList>
            <consortium name="Genoscope - CEA"/>
            <person name="William W."/>
        </authorList>
    </citation>
    <scope>NUCLEOTIDE SEQUENCE [LARGE SCALE GENOMIC DNA]</scope>
</reference>
<keyword evidence="4" id="KW-0804">Transcription</keyword>
<evidence type="ECO:0000256" key="6">
    <source>
        <dbReference type="SAM" id="MobiDB-lite"/>
    </source>
</evidence>
<accession>A0AAV2I9P4</accession>
<evidence type="ECO:0000256" key="3">
    <source>
        <dbReference type="ARBA" id="ARBA00023015"/>
    </source>
</evidence>
<dbReference type="Proteomes" id="UP001497497">
    <property type="component" value="Unassembled WGS sequence"/>
</dbReference>
<dbReference type="InterPro" id="IPR024738">
    <property type="entry name" value="Hfi1/Tada1"/>
</dbReference>
<keyword evidence="3" id="KW-0805">Transcription regulation</keyword>
<evidence type="ECO:0000256" key="2">
    <source>
        <dbReference type="ARBA" id="ARBA00010314"/>
    </source>
</evidence>
<dbReference type="Pfam" id="PF12767">
    <property type="entry name" value="SAGA-Tad1"/>
    <property type="match status" value="2"/>
</dbReference>
<keyword evidence="8" id="KW-1185">Reference proteome</keyword>
<evidence type="ECO:0000313" key="8">
    <source>
        <dbReference type="Proteomes" id="UP001497497"/>
    </source>
</evidence>
<dbReference type="EMBL" id="CAXITT010000555">
    <property type="protein sequence ID" value="CAL1543532.1"/>
    <property type="molecule type" value="Genomic_DNA"/>
</dbReference>
<keyword evidence="5" id="KW-0539">Nucleus</keyword>
<organism evidence="7 8">
    <name type="scientific">Lymnaea stagnalis</name>
    <name type="common">Great pond snail</name>
    <name type="synonym">Helix stagnalis</name>
    <dbReference type="NCBI Taxonomy" id="6523"/>
    <lineage>
        <taxon>Eukaryota</taxon>
        <taxon>Metazoa</taxon>
        <taxon>Spiralia</taxon>
        <taxon>Lophotrochozoa</taxon>
        <taxon>Mollusca</taxon>
        <taxon>Gastropoda</taxon>
        <taxon>Heterobranchia</taxon>
        <taxon>Euthyneura</taxon>
        <taxon>Panpulmonata</taxon>
        <taxon>Hygrophila</taxon>
        <taxon>Lymnaeoidea</taxon>
        <taxon>Lymnaeidae</taxon>
        <taxon>Lymnaea</taxon>
    </lineage>
</organism>
<dbReference type="GO" id="GO:0003713">
    <property type="term" value="F:transcription coactivator activity"/>
    <property type="evidence" value="ECO:0007669"/>
    <property type="project" value="TreeGrafter"/>
</dbReference>
<dbReference type="GO" id="GO:0000124">
    <property type="term" value="C:SAGA complex"/>
    <property type="evidence" value="ECO:0007669"/>
    <property type="project" value="TreeGrafter"/>
</dbReference>
<dbReference type="AlphaFoldDB" id="A0AAV2I9P4"/>
<name>A0AAV2I9P4_LYMST</name>
<comment type="similarity">
    <text evidence="2">Belongs to the TADA1 family.</text>
</comment>
<dbReference type="GO" id="GO:0005634">
    <property type="term" value="C:nucleus"/>
    <property type="evidence" value="ECO:0007669"/>
    <property type="project" value="UniProtKB-SubCell"/>
</dbReference>
<feature type="compositionally biased region" description="Basic residues" evidence="6">
    <location>
        <begin position="89"/>
        <end position="98"/>
    </location>
</feature>
<comment type="caution">
    <text evidence="7">The sequence shown here is derived from an EMBL/GenBank/DDBJ whole genome shotgun (WGS) entry which is preliminary data.</text>
</comment>
<feature type="compositionally biased region" description="Polar residues" evidence="6">
    <location>
        <begin position="223"/>
        <end position="242"/>
    </location>
</feature>
<dbReference type="CDD" id="cd22934">
    <property type="entry name" value="HFD_TADA1"/>
    <property type="match status" value="1"/>
</dbReference>
<comment type="subcellular location">
    <subcellularLocation>
        <location evidence="1">Nucleus</location>
    </subcellularLocation>
</comment>
<protein>
    <recommendedName>
        <fullName evidence="9">Transcriptional adapter 1</fullName>
    </recommendedName>
</protein>
<evidence type="ECO:0000256" key="5">
    <source>
        <dbReference type="ARBA" id="ARBA00023242"/>
    </source>
</evidence>
<dbReference type="PANTHER" id="PTHR21277">
    <property type="entry name" value="TRANSCRIPTIONAL ADAPTER 1"/>
    <property type="match status" value="1"/>
</dbReference>
<feature type="region of interest" description="Disordered" evidence="6">
    <location>
        <begin position="219"/>
        <end position="242"/>
    </location>
</feature>
<proteinExistence type="inferred from homology"/>
<gene>
    <name evidence="7" type="ORF">GSLYS_00017066001</name>
</gene>
<sequence length="337" mass="37763">MASSIDLNRARKNLADALGDSMKLYLQNLNAFFKRKYNKEEFDFEARKLMRNDTVHLHNEFLLALISKCQILSSSVTSKDQGSVGKAQKSSKVKKKPPGGRANLQQRFIQAQTLDYVPQITSKALEEGASPTPLGFITRDGLLPDVTMVHGRMLVCAWETGLSDVQDSAVKLLMIALETQIKSILSLVVKQRKGYKLREGRFTYAVGIGVKNPYAMSVHDSTDPSSESTATTITSNFQHTPSLRPSVETGDDIAIEQYALGADLAEEELDPISLYDLSDTLMLYKNTIVSHSVYAPTIERVIHMKWHPSNEDLAQESIHEQEVYLKHKVAKRKNYDE</sequence>
<feature type="region of interest" description="Disordered" evidence="6">
    <location>
        <begin position="80"/>
        <end position="101"/>
    </location>
</feature>
<evidence type="ECO:0000313" key="7">
    <source>
        <dbReference type="EMBL" id="CAL1543532.1"/>
    </source>
</evidence>
<evidence type="ECO:0000256" key="4">
    <source>
        <dbReference type="ARBA" id="ARBA00023163"/>
    </source>
</evidence>
<dbReference type="PANTHER" id="PTHR21277:SF5">
    <property type="entry name" value="TRANSCRIPTIONAL ADAPTER 1"/>
    <property type="match status" value="1"/>
</dbReference>
<evidence type="ECO:0000256" key="1">
    <source>
        <dbReference type="ARBA" id="ARBA00004123"/>
    </source>
</evidence>